<evidence type="ECO:0000313" key="1">
    <source>
        <dbReference type="EMBL" id="TDW77113.1"/>
    </source>
</evidence>
<comment type="caution">
    <text evidence="1">The sequence shown here is derived from an EMBL/GenBank/DDBJ whole genome shotgun (WGS) entry which is preliminary data.</text>
</comment>
<sequence length="51" mass="5828">MNDHDHGYYRRLDETCSYCADTHPTEPDIPMQVFDHATGSWIVESDLSEAA</sequence>
<gene>
    <name evidence="1" type="ORF">EV653_2277</name>
</gene>
<dbReference type="Proteomes" id="UP000295146">
    <property type="component" value="Unassembled WGS sequence"/>
</dbReference>
<dbReference type="EMBL" id="SODP01000001">
    <property type="protein sequence ID" value="TDW77113.1"/>
    <property type="molecule type" value="Genomic_DNA"/>
</dbReference>
<proteinExistence type="predicted"/>
<organism evidence="1 2">
    <name type="scientific">Kribbella pratensis</name>
    <dbReference type="NCBI Taxonomy" id="2512112"/>
    <lineage>
        <taxon>Bacteria</taxon>
        <taxon>Bacillati</taxon>
        <taxon>Actinomycetota</taxon>
        <taxon>Actinomycetes</taxon>
        <taxon>Propionibacteriales</taxon>
        <taxon>Kribbellaceae</taxon>
        <taxon>Kribbella</taxon>
    </lineage>
</organism>
<reference evidence="1 2" key="1">
    <citation type="submission" date="2019-03" db="EMBL/GenBank/DDBJ databases">
        <title>Genomic Encyclopedia of Type Strains, Phase III (KMG-III): the genomes of soil and plant-associated and newly described type strains.</title>
        <authorList>
            <person name="Whitman W."/>
        </authorList>
    </citation>
    <scope>NUCLEOTIDE SEQUENCE [LARGE SCALE GENOMIC DNA]</scope>
    <source>
        <strain evidence="1 2">VKM Ac-2573</strain>
    </source>
</reference>
<evidence type="ECO:0000313" key="2">
    <source>
        <dbReference type="Proteomes" id="UP000295146"/>
    </source>
</evidence>
<dbReference type="AlphaFoldDB" id="A0A4R8CM52"/>
<dbReference type="RefSeq" id="WP_166679350.1">
    <property type="nucleotide sequence ID" value="NZ_SODP01000001.1"/>
</dbReference>
<name>A0A4R8CM52_9ACTN</name>
<accession>A0A4R8CM52</accession>
<keyword evidence="2" id="KW-1185">Reference proteome</keyword>
<protein>
    <submittedName>
        <fullName evidence="1">Uncharacterized protein</fullName>
    </submittedName>
</protein>